<dbReference type="SUPFAM" id="SSF51658">
    <property type="entry name" value="Xylose isomerase-like"/>
    <property type="match status" value="1"/>
</dbReference>
<proteinExistence type="predicted"/>
<gene>
    <name evidence="2" type="ORF">ACFQPE_02205</name>
</gene>
<dbReference type="GO" id="GO:0016853">
    <property type="term" value="F:isomerase activity"/>
    <property type="evidence" value="ECO:0007669"/>
    <property type="project" value="UniProtKB-KW"/>
</dbReference>
<dbReference type="InterPro" id="IPR050312">
    <property type="entry name" value="IolE/XylAMocC-like"/>
</dbReference>
<feature type="domain" description="Xylose isomerase-like TIM barrel" evidence="1">
    <location>
        <begin position="34"/>
        <end position="260"/>
    </location>
</feature>
<evidence type="ECO:0000259" key="1">
    <source>
        <dbReference type="Pfam" id="PF01261"/>
    </source>
</evidence>
<dbReference type="InterPro" id="IPR013022">
    <property type="entry name" value="Xyl_isomerase-like_TIM-brl"/>
</dbReference>
<evidence type="ECO:0000313" key="3">
    <source>
        <dbReference type="Proteomes" id="UP001596547"/>
    </source>
</evidence>
<dbReference type="EMBL" id="JBHTBF010000001">
    <property type="protein sequence ID" value="MFC7315610.1"/>
    <property type="molecule type" value="Genomic_DNA"/>
</dbReference>
<dbReference type="PANTHER" id="PTHR12110:SF21">
    <property type="entry name" value="XYLOSE ISOMERASE-LIKE TIM BARREL DOMAIN-CONTAINING PROTEIN"/>
    <property type="match status" value="1"/>
</dbReference>
<sequence>MPTNDPGIGGAAGRDPDLDLGFTVGLSMPFEESVAWAADEGFDFVELLLDGPYARERIVDRRASMRTTLDAGGVDLVVHLPFAVDPGSPFAPVRQGAVAELVAGMDLAVDLGAGTVVFHPSSDAWDLGWTATERREFVHAGLDDLVPAARERDLEPCLENVISGYYDATAFPELLERYPDASMTFDTSHALLAGMDEPGMASFCRDHADRIGHLHLVDTRGGGDEHLPVGMGRIDFAAVFAGLTEAGWSGTATLEVGTEDYDTIALGKRHVEELLAPA</sequence>
<dbReference type="Proteomes" id="UP001596547">
    <property type="component" value="Unassembled WGS sequence"/>
</dbReference>
<dbReference type="Gene3D" id="3.20.20.150">
    <property type="entry name" value="Divalent-metal-dependent TIM barrel enzymes"/>
    <property type="match status" value="1"/>
</dbReference>
<accession>A0ABD6A5C4</accession>
<dbReference type="GeneID" id="79314580"/>
<dbReference type="InterPro" id="IPR036237">
    <property type="entry name" value="Xyl_isomerase-like_sf"/>
</dbReference>
<comment type="caution">
    <text evidence="2">The sequence shown here is derived from an EMBL/GenBank/DDBJ whole genome shotgun (WGS) entry which is preliminary data.</text>
</comment>
<keyword evidence="2" id="KW-0413">Isomerase</keyword>
<keyword evidence="3" id="KW-1185">Reference proteome</keyword>
<evidence type="ECO:0000313" key="2">
    <source>
        <dbReference type="EMBL" id="MFC7315610.1"/>
    </source>
</evidence>
<dbReference type="RefSeq" id="WP_276305012.1">
    <property type="nucleotide sequence ID" value="NZ_CP119992.1"/>
</dbReference>
<protein>
    <submittedName>
        <fullName evidence="2">Sugar phosphate isomerase/epimerase family protein</fullName>
    </submittedName>
</protein>
<organism evidence="2 3">
    <name type="scientific">Halomarina halobia</name>
    <dbReference type="NCBI Taxonomy" id="3033386"/>
    <lineage>
        <taxon>Archaea</taxon>
        <taxon>Methanobacteriati</taxon>
        <taxon>Methanobacteriota</taxon>
        <taxon>Stenosarchaea group</taxon>
        <taxon>Halobacteria</taxon>
        <taxon>Halobacteriales</taxon>
        <taxon>Natronomonadaceae</taxon>
        <taxon>Halomarina</taxon>
    </lineage>
</organism>
<name>A0ABD6A5C4_9EURY</name>
<dbReference type="AlphaFoldDB" id="A0ABD6A5C4"/>
<dbReference type="PANTHER" id="PTHR12110">
    <property type="entry name" value="HYDROXYPYRUVATE ISOMERASE"/>
    <property type="match status" value="1"/>
</dbReference>
<reference evidence="2 3" key="1">
    <citation type="journal article" date="2019" name="Int. J. Syst. Evol. Microbiol.">
        <title>The Global Catalogue of Microorganisms (GCM) 10K type strain sequencing project: providing services to taxonomists for standard genome sequencing and annotation.</title>
        <authorList>
            <consortium name="The Broad Institute Genomics Platform"/>
            <consortium name="The Broad Institute Genome Sequencing Center for Infectious Disease"/>
            <person name="Wu L."/>
            <person name="Ma J."/>
        </authorList>
    </citation>
    <scope>NUCLEOTIDE SEQUENCE [LARGE SCALE GENOMIC DNA]</scope>
    <source>
        <strain evidence="2 3">PSR21</strain>
    </source>
</reference>
<dbReference type="Pfam" id="PF01261">
    <property type="entry name" value="AP_endonuc_2"/>
    <property type="match status" value="1"/>
</dbReference>